<reference evidence="1" key="1">
    <citation type="submission" date="2020-07" db="EMBL/GenBank/DDBJ databases">
        <authorList>
            <person name="Camacho E."/>
        </authorList>
    </citation>
    <scope>NUCLEOTIDE SEQUENCE</scope>
    <source>
        <strain evidence="1">MPO218</strain>
    </source>
</reference>
<organism evidence="1 2">
    <name type="scientific">Rhizorhabdus wittichii</name>
    <dbReference type="NCBI Taxonomy" id="160791"/>
    <lineage>
        <taxon>Bacteria</taxon>
        <taxon>Pseudomonadati</taxon>
        <taxon>Pseudomonadota</taxon>
        <taxon>Alphaproteobacteria</taxon>
        <taxon>Sphingomonadales</taxon>
        <taxon>Sphingomonadaceae</taxon>
        <taxon>Rhizorhabdus</taxon>
    </lineage>
</organism>
<sequence length="62" mass="6693">MSPDEERLAEALAIKRMHGERAAVFVADRIGALALARDRAGVERFMAIAAKLDEISRAAGRA</sequence>
<reference evidence="1" key="2">
    <citation type="submission" date="2021-04" db="EMBL/GenBank/DDBJ databases">
        <title>Isolation and genomic analysis of the ibuprofen-degrading bacterium Sphingomonas strain MPO218.</title>
        <authorList>
            <person name="Aulestia M."/>
            <person name="Flores A."/>
            <person name="Mangas E.L."/>
            <person name="Perez-Pulido A.J."/>
            <person name="Santero E."/>
            <person name="Camacho E.M."/>
        </authorList>
    </citation>
    <scope>NUCLEOTIDE SEQUENCE</scope>
    <source>
        <strain evidence="1">MPO218</strain>
    </source>
</reference>
<dbReference type="RefSeq" id="WP_208633045.1">
    <property type="nucleotide sequence ID" value="NZ_CP059319.1"/>
</dbReference>
<protein>
    <submittedName>
        <fullName evidence="1">Uncharacterized protein</fullName>
    </submittedName>
</protein>
<name>A0A975D3J7_9SPHN</name>
<proteinExistence type="predicted"/>
<gene>
    <name evidence="1" type="ORF">HRJ34_00320</name>
</gene>
<dbReference type="EMBL" id="CP059319">
    <property type="protein sequence ID" value="QTH22024.1"/>
    <property type="molecule type" value="Genomic_DNA"/>
</dbReference>
<dbReference type="InterPro" id="IPR054234">
    <property type="entry name" value="DUF6961"/>
</dbReference>
<dbReference type="Pfam" id="PF22284">
    <property type="entry name" value="DUF6961"/>
    <property type="match status" value="1"/>
</dbReference>
<accession>A0A975D3J7</accession>
<evidence type="ECO:0000313" key="2">
    <source>
        <dbReference type="Proteomes" id="UP000664914"/>
    </source>
</evidence>
<dbReference type="Proteomes" id="UP000664914">
    <property type="component" value="Chromosome"/>
</dbReference>
<dbReference type="AlphaFoldDB" id="A0A975D3J7"/>
<evidence type="ECO:0000313" key="1">
    <source>
        <dbReference type="EMBL" id="QTH22024.1"/>
    </source>
</evidence>